<evidence type="ECO:0000256" key="1">
    <source>
        <dbReference type="ARBA" id="ARBA00008031"/>
    </source>
</evidence>
<organism evidence="5 6">
    <name type="scientific">Kolteria novifilia</name>
    <dbReference type="NCBI Taxonomy" id="2527975"/>
    <lineage>
        <taxon>Bacteria</taxon>
        <taxon>Pseudomonadati</taxon>
        <taxon>Planctomycetota</taxon>
        <taxon>Planctomycetia</taxon>
        <taxon>Kolteriales</taxon>
        <taxon>Kolteriaceae</taxon>
        <taxon>Kolteria</taxon>
    </lineage>
</organism>
<keyword evidence="6" id="KW-1185">Reference proteome</keyword>
<feature type="region of interest" description="Disordered" evidence="3">
    <location>
        <begin position="213"/>
        <end position="250"/>
    </location>
</feature>
<dbReference type="GO" id="GO:0046872">
    <property type="term" value="F:metal ion binding"/>
    <property type="evidence" value="ECO:0007669"/>
    <property type="project" value="UniProtKB-KW"/>
</dbReference>
<reference evidence="5 6" key="1">
    <citation type="submission" date="2019-02" db="EMBL/GenBank/DDBJ databases">
        <title>Deep-cultivation of Planctomycetes and their phenomic and genomic characterization uncovers novel biology.</title>
        <authorList>
            <person name="Wiegand S."/>
            <person name="Jogler M."/>
            <person name="Boedeker C."/>
            <person name="Pinto D."/>
            <person name="Vollmers J."/>
            <person name="Rivas-Marin E."/>
            <person name="Kohn T."/>
            <person name="Peeters S.H."/>
            <person name="Heuer A."/>
            <person name="Rast P."/>
            <person name="Oberbeckmann S."/>
            <person name="Bunk B."/>
            <person name="Jeske O."/>
            <person name="Meyerdierks A."/>
            <person name="Storesund J.E."/>
            <person name="Kallscheuer N."/>
            <person name="Luecker S."/>
            <person name="Lage O.M."/>
            <person name="Pohl T."/>
            <person name="Merkel B.J."/>
            <person name="Hornburger P."/>
            <person name="Mueller R.-W."/>
            <person name="Bruemmer F."/>
            <person name="Labrenz M."/>
            <person name="Spormann A.M."/>
            <person name="Op den Camp H."/>
            <person name="Overmann J."/>
            <person name="Amann R."/>
            <person name="Jetten M.S.M."/>
            <person name="Mascher T."/>
            <person name="Medema M.H."/>
            <person name="Devos D.P."/>
            <person name="Kaster A.-K."/>
            <person name="Ovreas L."/>
            <person name="Rohde M."/>
            <person name="Galperin M.Y."/>
            <person name="Jogler C."/>
        </authorList>
    </citation>
    <scope>NUCLEOTIDE SEQUENCE [LARGE SCALE GENOMIC DNA]</scope>
    <source>
        <strain evidence="5 6">Pan216</strain>
    </source>
</reference>
<dbReference type="Pfam" id="PF13378">
    <property type="entry name" value="MR_MLE_C"/>
    <property type="match status" value="1"/>
</dbReference>
<dbReference type="AlphaFoldDB" id="A0A518BA13"/>
<dbReference type="InterPro" id="IPR029017">
    <property type="entry name" value="Enolase-like_N"/>
</dbReference>
<feature type="compositionally biased region" description="Polar residues" evidence="3">
    <location>
        <begin position="235"/>
        <end position="250"/>
    </location>
</feature>
<evidence type="ECO:0000313" key="6">
    <source>
        <dbReference type="Proteomes" id="UP000317093"/>
    </source>
</evidence>
<dbReference type="InterPro" id="IPR013342">
    <property type="entry name" value="Mandelate_racemase_C"/>
</dbReference>
<sequence>MASTHSQQIRFACPHCGASMFVPGAMIGRKGRCGGCQAVVVVPDSGYEVVSDESSPSDNSGLPSAIRSAPRPSGESKPPASPSGERSEDLYTSPESVHWIGLPDESNESAEPNDSASTGNNNPLSGSGEMDSTSEELFFTPASAEDSASTSDSQASSKRLAAPMGKWVEGSVVAGRIRIECPHCGSPIQVTPDHLGRRGRCKSCRRIFRVPTAPEEVPSSESAPITHPVPEPHGSSKSVAPTSANGDSQRITLPPEVLQEIRNTPPLSADSGLTGVVIDGVRVVVDAFESDRDLQLGERLLVEKGTRVPALLVNVTASNGVVGWAEISQGPLGTEEAAEAISLAVEESLGKLLADLPVWNVARMNEILSGRTSLSLGEPLGPAASAIDMAVHDLWARCLGLPLAALLGGYHGRPQRVCHSVAGQNPDEAAEQARKAVQEGYRSVRLHVGSSDMAQDAAFAMAVREAIPTSTELVVAFERGHDLPTAKRLLGQLAKAGIDGVEDPLLMPGAEGYAQLGRVAGSGPQVGVSVTHPGELLNLSKSGGIDTAVIDLGRAGGHSGGRRLLTLCESLGLGVALRGKIDTDIALAHRLHFQSQALGNPSIGLSLLRMTTSRVPTGLAIEGDAIELPTSPGIGLEITEEELATSTSE</sequence>
<dbReference type="InterPro" id="IPR013341">
    <property type="entry name" value="Mandelate_racemase_N_dom"/>
</dbReference>
<evidence type="ECO:0000313" key="5">
    <source>
        <dbReference type="EMBL" id="QDU63830.1"/>
    </source>
</evidence>
<dbReference type="InterPro" id="IPR029065">
    <property type="entry name" value="Enolase_C-like"/>
</dbReference>
<dbReference type="EMBL" id="CP036279">
    <property type="protein sequence ID" value="QDU63830.1"/>
    <property type="molecule type" value="Genomic_DNA"/>
</dbReference>
<dbReference type="Pfam" id="PF02746">
    <property type="entry name" value="MR_MLE_N"/>
    <property type="match status" value="1"/>
</dbReference>
<feature type="compositionally biased region" description="Polar residues" evidence="3">
    <location>
        <begin position="109"/>
        <end position="125"/>
    </location>
</feature>
<dbReference type="KEGG" id="knv:Pan216_47110"/>
<evidence type="ECO:0000259" key="4">
    <source>
        <dbReference type="SMART" id="SM00922"/>
    </source>
</evidence>
<proteinExistence type="inferred from homology"/>
<dbReference type="SUPFAM" id="SSF51604">
    <property type="entry name" value="Enolase C-terminal domain-like"/>
    <property type="match status" value="1"/>
</dbReference>
<keyword evidence="2" id="KW-0479">Metal-binding</keyword>
<keyword evidence="5" id="KW-0413">Isomerase</keyword>
<dbReference type="Gene3D" id="3.20.20.120">
    <property type="entry name" value="Enolase-like C-terminal domain"/>
    <property type="match status" value="1"/>
</dbReference>
<dbReference type="SMART" id="SM00922">
    <property type="entry name" value="MR_MLE"/>
    <property type="match status" value="1"/>
</dbReference>
<dbReference type="InterPro" id="IPR036849">
    <property type="entry name" value="Enolase-like_C_sf"/>
</dbReference>
<dbReference type="InterPro" id="IPR034593">
    <property type="entry name" value="DgoD-like"/>
</dbReference>
<dbReference type="OrthoDB" id="9775391at2"/>
<feature type="domain" description="Mandelate racemase/muconate lactonizing enzyme C-terminal" evidence="4">
    <location>
        <begin position="426"/>
        <end position="520"/>
    </location>
</feature>
<evidence type="ECO:0000256" key="3">
    <source>
        <dbReference type="SAM" id="MobiDB-lite"/>
    </source>
</evidence>
<feature type="compositionally biased region" description="Polar residues" evidence="3">
    <location>
        <begin position="52"/>
        <end position="62"/>
    </location>
</feature>
<protein>
    <submittedName>
        <fullName evidence="5">L-Ala-D/L-Glu epimerase</fullName>
        <ecNumber evidence="5">5.1.1.-</ecNumber>
    </submittedName>
</protein>
<feature type="compositionally biased region" description="Low complexity" evidence="3">
    <location>
        <begin position="142"/>
        <end position="157"/>
    </location>
</feature>
<feature type="region of interest" description="Disordered" evidence="3">
    <location>
        <begin position="48"/>
        <end position="162"/>
    </location>
</feature>
<comment type="similarity">
    <text evidence="1">Belongs to the mandelate racemase/muconate lactonizing enzyme family.</text>
</comment>
<dbReference type="RefSeq" id="WP_145261593.1">
    <property type="nucleotide sequence ID" value="NZ_CP036279.1"/>
</dbReference>
<dbReference type="EC" id="5.1.1.-" evidence="5"/>
<dbReference type="PANTHER" id="PTHR48080">
    <property type="entry name" value="D-GALACTONATE DEHYDRATASE-RELATED"/>
    <property type="match status" value="1"/>
</dbReference>
<dbReference type="Proteomes" id="UP000317093">
    <property type="component" value="Chromosome"/>
</dbReference>
<name>A0A518BA13_9BACT</name>
<evidence type="ECO:0000256" key="2">
    <source>
        <dbReference type="ARBA" id="ARBA00022723"/>
    </source>
</evidence>
<gene>
    <name evidence="5" type="primary">ykfB</name>
    <name evidence="5" type="ORF">Pan216_47110</name>
</gene>
<dbReference type="PANTHER" id="PTHR48080:SF3">
    <property type="entry name" value="ENOLASE SUPERFAMILY MEMBER DDB_G0284701"/>
    <property type="match status" value="1"/>
</dbReference>
<dbReference type="Gene3D" id="3.30.390.10">
    <property type="entry name" value="Enolase-like, N-terminal domain"/>
    <property type="match status" value="1"/>
</dbReference>
<accession>A0A518BA13</accession>
<dbReference type="GO" id="GO:0016853">
    <property type="term" value="F:isomerase activity"/>
    <property type="evidence" value="ECO:0007669"/>
    <property type="project" value="UniProtKB-KW"/>
</dbReference>
<dbReference type="SUPFAM" id="SSF54826">
    <property type="entry name" value="Enolase N-terminal domain-like"/>
    <property type="match status" value="1"/>
</dbReference>